<dbReference type="EMBL" id="NILC01000010">
    <property type="protein sequence ID" value="TWL31696.1"/>
    <property type="molecule type" value="Genomic_DNA"/>
</dbReference>
<dbReference type="AlphaFoldDB" id="A0A8B5YGQ2"/>
<dbReference type="Proteomes" id="UP000435910">
    <property type="component" value="Unassembled WGS sequence"/>
</dbReference>
<name>A0A8B5YGQ2_BACLI</name>
<proteinExistence type="predicted"/>
<comment type="caution">
    <text evidence="1">The sequence shown here is derived from an EMBL/GenBank/DDBJ whole genome shotgun (WGS) entry which is preliminary data.</text>
</comment>
<organism evidence="1 2">
    <name type="scientific">Bacillus licheniformis</name>
    <dbReference type="NCBI Taxonomy" id="1402"/>
    <lineage>
        <taxon>Bacteria</taxon>
        <taxon>Bacillati</taxon>
        <taxon>Bacillota</taxon>
        <taxon>Bacilli</taxon>
        <taxon>Bacillales</taxon>
        <taxon>Bacillaceae</taxon>
        <taxon>Bacillus</taxon>
    </lineage>
</organism>
<reference evidence="1 2" key="1">
    <citation type="submission" date="2019-06" db="EMBL/GenBank/DDBJ databases">
        <title>Genome sequence analysis of &gt;100 Bacillus licheniformis strains suggests intrinsic resistance to this species.</title>
        <authorList>
            <person name="Wels M."/>
            <person name="Siezen R.J."/>
            <person name="Johansen E."/>
            <person name="Stuer-Lauridsen B."/>
            <person name="Bjerre K."/>
            <person name="Nielsen B.K.K."/>
        </authorList>
    </citation>
    <scope>NUCLEOTIDE SEQUENCE [LARGE SCALE GENOMIC DNA]</scope>
    <source>
        <strain evidence="1 2">BAC-16736</strain>
    </source>
</reference>
<protein>
    <submittedName>
        <fullName evidence="1">Uncharacterized protein</fullName>
    </submittedName>
</protein>
<accession>A0A8B5YGQ2</accession>
<evidence type="ECO:0000313" key="1">
    <source>
        <dbReference type="EMBL" id="TWL31696.1"/>
    </source>
</evidence>
<gene>
    <name evidence="1" type="ORF">CHCC16736_0864</name>
</gene>
<evidence type="ECO:0000313" key="2">
    <source>
        <dbReference type="Proteomes" id="UP000435910"/>
    </source>
</evidence>
<sequence>MFSSLTKNDLFLKRLGQENFPGQKSGIYYQAVENNRYIRH</sequence>